<organism evidence="1 2">
    <name type="scientific">Rudanella paleaurantiibacter</name>
    <dbReference type="NCBI Taxonomy" id="2614655"/>
    <lineage>
        <taxon>Bacteria</taxon>
        <taxon>Pseudomonadati</taxon>
        <taxon>Bacteroidota</taxon>
        <taxon>Cytophagia</taxon>
        <taxon>Cytophagales</taxon>
        <taxon>Cytophagaceae</taxon>
        <taxon>Rudanella</taxon>
    </lineage>
</organism>
<keyword evidence="2" id="KW-1185">Reference proteome</keyword>
<dbReference type="EMBL" id="WELI01000005">
    <property type="protein sequence ID" value="KAB7730109.1"/>
    <property type="molecule type" value="Genomic_DNA"/>
</dbReference>
<dbReference type="Proteomes" id="UP000488299">
    <property type="component" value="Unassembled WGS sequence"/>
</dbReference>
<proteinExistence type="predicted"/>
<dbReference type="Pfam" id="PF15931">
    <property type="entry name" value="DUF4747"/>
    <property type="match status" value="1"/>
</dbReference>
<evidence type="ECO:0000313" key="1">
    <source>
        <dbReference type="EMBL" id="KAB7730109.1"/>
    </source>
</evidence>
<name>A0A7J5TY89_9BACT</name>
<sequence length="293" mass="34084">MAFLTKEKLKRKRPLPFTYMILNIKLISDTRKGEEAYKEIMRDIYEGKIIEDIGRGKRAFLRTMNPESIGSEEFYYGKITRFSNLENNKWVNINTREIADMDIENGLYPNRQETDYVFIPQAHRFAVKLSPEFTVKNAQDFFTKAIKNVLRPGEDFAVIIQQSKDVYDEIYRAKSVEKLFISVSYTNSDDIGDAAAEWLDQQLKESNIMVADFSFESEKHDTINLQTTLIKGGLDLAVENGEVEAKIRDERGRAKKIITKNHPERIKSVAPNEDQLKNVIFMEVKQRYRSNDE</sequence>
<gene>
    <name evidence="1" type="ORF">F5984_13075</name>
</gene>
<protein>
    <submittedName>
        <fullName evidence="1">DUF4747 family protein</fullName>
    </submittedName>
</protein>
<accession>A0A7J5TY89</accession>
<evidence type="ECO:0000313" key="2">
    <source>
        <dbReference type="Proteomes" id="UP000488299"/>
    </source>
</evidence>
<dbReference type="InterPro" id="IPR031832">
    <property type="entry name" value="DUF4747"/>
</dbReference>
<comment type="caution">
    <text evidence="1">The sequence shown here is derived from an EMBL/GenBank/DDBJ whole genome shotgun (WGS) entry which is preliminary data.</text>
</comment>
<reference evidence="1 2" key="1">
    <citation type="submission" date="2019-10" db="EMBL/GenBank/DDBJ databases">
        <title>Rudanella paleaurantiibacter sp. nov., isolated from sludge.</title>
        <authorList>
            <person name="Xu S.Q."/>
        </authorList>
    </citation>
    <scope>NUCLEOTIDE SEQUENCE [LARGE SCALE GENOMIC DNA]</scope>
    <source>
        <strain evidence="1 2">HX-22-17</strain>
    </source>
</reference>
<dbReference type="AlphaFoldDB" id="A0A7J5TY89"/>